<protein>
    <submittedName>
        <fullName evidence="3">Gti1/Pac2 family protein</fullName>
    </submittedName>
</protein>
<dbReference type="AlphaFoldDB" id="A0A9P7YUG4"/>
<feature type="compositionally biased region" description="Polar residues" evidence="2">
    <location>
        <begin position="364"/>
        <end position="381"/>
    </location>
</feature>
<feature type="region of interest" description="Disordered" evidence="2">
    <location>
        <begin position="111"/>
        <end position="136"/>
    </location>
</feature>
<dbReference type="Pfam" id="PF09729">
    <property type="entry name" value="Gti1_Pac2"/>
    <property type="match status" value="1"/>
</dbReference>
<accession>A0A9P7YUG4</accession>
<comment type="similarity">
    <text evidence="1">Belongs to the MIT1/WOR1 family.</text>
</comment>
<dbReference type="EMBL" id="MU251359">
    <property type="protein sequence ID" value="KAG9239405.1"/>
    <property type="molecule type" value="Genomic_DNA"/>
</dbReference>
<dbReference type="GO" id="GO:0003677">
    <property type="term" value="F:DNA binding"/>
    <property type="evidence" value="ECO:0007669"/>
    <property type="project" value="TreeGrafter"/>
</dbReference>
<proteinExistence type="inferred from homology"/>
<evidence type="ECO:0000256" key="2">
    <source>
        <dbReference type="SAM" id="MobiDB-lite"/>
    </source>
</evidence>
<organism evidence="3 4">
    <name type="scientific">Amylocarpus encephaloides</name>
    <dbReference type="NCBI Taxonomy" id="45428"/>
    <lineage>
        <taxon>Eukaryota</taxon>
        <taxon>Fungi</taxon>
        <taxon>Dikarya</taxon>
        <taxon>Ascomycota</taxon>
        <taxon>Pezizomycotina</taxon>
        <taxon>Leotiomycetes</taxon>
        <taxon>Helotiales</taxon>
        <taxon>Helotiales incertae sedis</taxon>
        <taxon>Amylocarpus</taxon>
    </lineage>
</organism>
<feature type="region of interest" description="Disordered" evidence="2">
    <location>
        <begin position="359"/>
        <end position="381"/>
    </location>
</feature>
<comment type="caution">
    <text evidence="3">The sequence shown here is derived from an EMBL/GenBank/DDBJ whole genome shotgun (WGS) entry which is preliminary data.</text>
</comment>
<dbReference type="InterPro" id="IPR018608">
    <property type="entry name" value="Gti1/Pac2"/>
</dbReference>
<evidence type="ECO:0000313" key="3">
    <source>
        <dbReference type="EMBL" id="KAG9239405.1"/>
    </source>
</evidence>
<dbReference type="Proteomes" id="UP000824998">
    <property type="component" value="Unassembled WGS sequence"/>
</dbReference>
<feature type="compositionally biased region" description="Polar residues" evidence="2">
    <location>
        <begin position="112"/>
        <end position="136"/>
    </location>
</feature>
<sequence length="459" mass="50856">MSSAVGLTSTYVGYIASTTDALLLIDACLKGLLYPVPRRPHEGERSSLIKSGNVFIYEHSSGIKRWTDGASWSPSRSMGNFMIYRELEHPFPPGMKKRAIKRSRHFAGISKPRTSFGTSDRPSTSTVAPNMGYSSSSMGKETEKALFGSLVDSYDFREDGLMKKTISVTVRGISHHLVSYYLVDDIRNNKFTTPSSDPRFQKTVLREELTTMQNFRVPVDEIQLMRGVKDQAPYNEYPYSCSPYEMTSQAIAGRSTLLRNPLVSFQPPSSYNSNYGMTLAGYDGLQTSNFSSPFAPLPALYPASKKENYDTGGIRQRYDSIAGISPEFSSSVLSANTIFGSRNPTYDLMNDPLFSSAPIKPTDSKMSNESGYTPQSYYNDSQRASSHTQYPIARSLPMPIQHSIYDRHPYSYTGIEIPGFKAETTLPIGNESAGRGNSSATQQQWAITGDLLIADKSSF</sequence>
<reference evidence="3" key="1">
    <citation type="journal article" date="2021" name="IMA Fungus">
        <title>Genomic characterization of three marine fungi, including Emericellopsis atlantica sp. nov. with signatures of a generalist lifestyle and marine biomass degradation.</title>
        <authorList>
            <person name="Hagestad O.C."/>
            <person name="Hou L."/>
            <person name="Andersen J.H."/>
            <person name="Hansen E.H."/>
            <person name="Altermark B."/>
            <person name="Li C."/>
            <person name="Kuhnert E."/>
            <person name="Cox R.J."/>
            <person name="Crous P.W."/>
            <person name="Spatafora J.W."/>
            <person name="Lail K."/>
            <person name="Amirebrahimi M."/>
            <person name="Lipzen A."/>
            <person name="Pangilinan J."/>
            <person name="Andreopoulos W."/>
            <person name="Hayes R.D."/>
            <person name="Ng V."/>
            <person name="Grigoriev I.V."/>
            <person name="Jackson S.A."/>
            <person name="Sutton T.D.S."/>
            <person name="Dobson A.D.W."/>
            <person name="Rama T."/>
        </authorList>
    </citation>
    <scope>NUCLEOTIDE SEQUENCE</scope>
    <source>
        <strain evidence="3">TRa018bII</strain>
    </source>
</reference>
<dbReference type="PANTHER" id="PTHR28027">
    <property type="entry name" value="TRANSCRIPTIONAL REGULATOR MIT1"/>
    <property type="match status" value="1"/>
</dbReference>
<name>A0A9P7YUG4_9HELO</name>
<dbReference type="PANTHER" id="PTHR28027:SF2">
    <property type="entry name" value="TRANSCRIPTIONAL REGULATOR MIT1"/>
    <property type="match status" value="1"/>
</dbReference>
<gene>
    <name evidence="3" type="ORF">BJ875DRAFT_448647</name>
</gene>
<dbReference type="OrthoDB" id="5319641at2759"/>
<evidence type="ECO:0000256" key="1">
    <source>
        <dbReference type="ARBA" id="ARBA00008359"/>
    </source>
</evidence>
<keyword evidence="4" id="KW-1185">Reference proteome</keyword>
<evidence type="ECO:0000313" key="4">
    <source>
        <dbReference type="Proteomes" id="UP000824998"/>
    </source>
</evidence>